<dbReference type="AlphaFoldDB" id="A0A0G4FW28"/>
<evidence type="ECO:0000313" key="2">
    <source>
        <dbReference type="EMBL" id="CEM19404.1"/>
    </source>
</evidence>
<dbReference type="EMBL" id="CDMY01000511">
    <property type="protein sequence ID" value="CEM19404.1"/>
    <property type="molecule type" value="Genomic_DNA"/>
</dbReference>
<accession>A0A0G4FW28</accession>
<sequence>MQSHPLAPSRPFIDLSSPAPALRSSGSSPPDSSPSSLRTFTLQVGHIYSAGQTEGSFELQGKDTSTPPELQFIRRLVQDRKNDRLTSGVQDNPHAKEFLERITQSDEAFLDFLQNDLKFSGFDCRSDLWTGAIAAVSFLSSNQAEDGLDPEGGGGPQEGQVYQWYIINRACRHKWRIDAIQRACKEARPNHYKFPHERTEEENKPCGAWL</sequence>
<dbReference type="Proteomes" id="UP000041254">
    <property type="component" value="Unassembled WGS sequence"/>
</dbReference>
<proteinExistence type="predicted"/>
<gene>
    <name evidence="2" type="ORF">Vbra_1238</name>
</gene>
<dbReference type="VEuPathDB" id="CryptoDB:Vbra_1238"/>
<feature type="region of interest" description="Disordered" evidence="1">
    <location>
        <begin position="1"/>
        <end position="37"/>
    </location>
</feature>
<dbReference type="PhylomeDB" id="A0A0G4FW28"/>
<evidence type="ECO:0000313" key="3">
    <source>
        <dbReference type="Proteomes" id="UP000041254"/>
    </source>
</evidence>
<evidence type="ECO:0000256" key="1">
    <source>
        <dbReference type="SAM" id="MobiDB-lite"/>
    </source>
</evidence>
<feature type="compositionally biased region" description="Low complexity" evidence="1">
    <location>
        <begin position="24"/>
        <end position="36"/>
    </location>
</feature>
<reference evidence="2 3" key="1">
    <citation type="submission" date="2014-11" db="EMBL/GenBank/DDBJ databases">
        <authorList>
            <person name="Zhu J."/>
            <person name="Qi W."/>
            <person name="Song R."/>
        </authorList>
    </citation>
    <scope>NUCLEOTIDE SEQUENCE [LARGE SCALE GENOMIC DNA]</scope>
</reference>
<keyword evidence="3" id="KW-1185">Reference proteome</keyword>
<protein>
    <submittedName>
        <fullName evidence="2">Uncharacterized protein</fullName>
    </submittedName>
</protein>
<dbReference type="InParanoid" id="A0A0G4FW28"/>
<organism evidence="2 3">
    <name type="scientific">Vitrella brassicaformis (strain CCMP3155)</name>
    <dbReference type="NCBI Taxonomy" id="1169540"/>
    <lineage>
        <taxon>Eukaryota</taxon>
        <taxon>Sar</taxon>
        <taxon>Alveolata</taxon>
        <taxon>Colpodellida</taxon>
        <taxon>Vitrellaceae</taxon>
        <taxon>Vitrella</taxon>
    </lineage>
</organism>
<name>A0A0G4FW28_VITBC</name>